<feature type="compositionally biased region" description="Basic and acidic residues" evidence="10">
    <location>
        <begin position="597"/>
        <end position="607"/>
    </location>
</feature>
<keyword evidence="13" id="KW-1185">Reference proteome</keyword>
<dbReference type="PANTHER" id="PTHR11618">
    <property type="entry name" value="TRANSCRIPTION INITIATION FACTOR IIB-RELATED"/>
    <property type="match status" value="1"/>
</dbReference>
<dbReference type="GO" id="GO:0000995">
    <property type="term" value="F:RNA polymerase III general transcription initiation factor activity"/>
    <property type="evidence" value="ECO:0007669"/>
    <property type="project" value="TreeGrafter"/>
</dbReference>
<dbReference type="GO" id="GO:0017025">
    <property type="term" value="F:TBP-class protein binding"/>
    <property type="evidence" value="ECO:0007669"/>
    <property type="project" value="InterPro"/>
</dbReference>
<dbReference type="GO" id="GO:0000126">
    <property type="term" value="C:transcription factor TFIIIB complex"/>
    <property type="evidence" value="ECO:0007669"/>
    <property type="project" value="TreeGrafter"/>
</dbReference>
<feature type="domain" description="Cyclin-like" evidence="11">
    <location>
        <begin position="91"/>
        <end position="174"/>
    </location>
</feature>
<feature type="region of interest" description="Disordered" evidence="10">
    <location>
        <begin position="726"/>
        <end position="745"/>
    </location>
</feature>
<comment type="caution">
    <text evidence="12">The sequence shown here is derived from an EMBL/GenBank/DDBJ whole genome shotgun (WGS) entry which is preliminary data.</text>
</comment>
<protein>
    <recommendedName>
        <fullName evidence="11">Cyclin-like domain-containing protein</fullName>
    </recommendedName>
</protein>
<dbReference type="GO" id="GO:0005634">
    <property type="term" value="C:nucleus"/>
    <property type="evidence" value="ECO:0007669"/>
    <property type="project" value="UniProtKB-SubCell"/>
</dbReference>
<dbReference type="GO" id="GO:0001006">
    <property type="term" value="F:RNA polymerase III type 3 promoter sequence-specific DNA binding"/>
    <property type="evidence" value="ECO:0007669"/>
    <property type="project" value="TreeGrafter"/>
</dbReference>
<dbReference type="Gene3D" id="1.20.5.650">
    <property type="entry name" value="Single helix bin"/>
    <property type="match status" value="1"/>
</dbReference>
<sequence>MVWCSYCVKDQAAELDEINGFTCCTGCGRVLDDNVYGSDPTFTKTSTGQSQVEGNFVRDGGNSMGRLGVSGGRILGYQSDSHEKTLNKGKNEILDILERLSIRPRDDTATQAHRFYTIALERNFTRGRRVNQVAAACIYIVCRQMNKPYMLIDFSDCLQTNVYVLGAVFLQLCGLLRLEEQPFLQKPVDPSLFIHRFADRLQFGKKMHAVANFALRLVASMKRDWMQAWRRPSGICGAALFIAAHCHGFERSKTDVVSVVHICEATLKKRLVEFESTESGSLTAEEFDVKALEMEVQMKAAVEAVSGRNSKVLNEVMCEHKDMGVDHFSHGLCRACYEEFVRVSGGMHGGSAPPAFQKAELERLEAVRQELKSQGLDSDEEDEYGRQQRVGLISGKGGKPPLNALAGEKAGRGRGRGRGRSRGRAVWSKENRSEDSNLEVPLSEEYDRAQANAGRRGRGRGRGKRVEGKDISTICSHEAIGVEVHTREGSMPSREDIKVVEDVEKENGVLTQESNIVSWFEGELERSEEGRVVEKVIEVSKSEAQTQESQKVVATLGNQGALPNQKDPAGRDRYNDQADVRSALASESEISSQGETFEAKGTGEDPAHASTHMKVSGDEDLHDENLHDGKADNGMDEAETNETLSDIDDDELVGYLHNDEEVRLKTIIWTELNKDYLQEQEIKQAAMAATEEARAAAIAAAASNSASAVELAAAAAAAVAKMKKDRKQRRADEAKRGPAASAAEATQKMLESKKLSTKVDYTVLAKLFDGDEAEKHDSRKGAAKDEDGDSEAFNRSSKRSRFSSQNDFSQADSVITQISARSQLREVDSKGGDVVDMNEGDEGEIDEEEGLADDGEIEGITYEYDEGDEYYDEEY</sequence>
<feature type="compositionally biased region" description="Basic residues" evidence="10">
    <location>
        <begin position="412"/>
        <end position="423"/>
    </location>
</feature>
<dbReference type="GO" id="GO:0008270">
    <property type="term" value="F:zinc ion binding"/>
    <property type="evidence" value="ECO:0007669"/>
    <property type="project" value="UniProtKB-KW"/>
</dbReference>
<feature type="compositionally biased region" description="Acidic residues" evidence="10">
    <location>
        <begin position="836"/>
        <end position="875"/>
    </location>
</feature>
<feature type="compositionally biased region" description="Polar residues" evidence="10">
    <location>
        <begin position="544"/>
        <end position="562"/>
    </location>
</feature>
<keyword evidence="7" id="KW-0010">Activator</keyword>
<feature type="region of interest" description="Disordered" evidence="10">
    <location>
        <begin position="772"/>
        <end position="875"/>
    </location>
</feature>
<dbReference type="CDD" id="cd20553">
    <property type="entry name" value="CYCLIN_TFIIIB90_rpt1"/>
    <property type="match status" value="1"/>
</dbReference>
<accession>A0A176VSP7</accession>
<evidence type="ECO:0000256" key="2">
    <source>
        <dbReference type="ARBA" id="ARBA00010857"/>
    </source>
</evidence>
<feature type="compositionally biased region" description="Basic and acidic residues" evidence="10">
    <location>
        <begin position="568"/>
        <end position="579"/>
    </location>
</feature>
<dbReference type="PRINTS" id="PR00685">
    <property type="entry name" value="TIFACTORIIB"/>
</dbReference>
<evidence type="ECO:0000256" key="6">
    <source>
        <dbReference type="ARBA" id="ARBA00023015"/>
    </source>
</evidence>
<gene>
    <name evidence="12" type="ORF">AXG93_2930s1080</name>
</gene>
<keyword evidence="3" id="KW-0479">Metal-binding</keyword>
<evidence type="ECO:0000256" key="3">
    <source>
        <dbReference type="ARBA" id="ARBA00022723"/>
    </source>
</evidence>
<evidence type="ECO:0000256" key="8">
    <source>
        <dbReference type="ARBA" id="ARBA00023163"/>
    </source>
</evidence>
<name>A0A176VSP7_MARPO</name>
<feature type="region of interest" description="Disordered" evidence="10">
    <location>
        <begin position="542"/>
        <end position="614"/>
    </location>
</feature>
<keyword evidence="5" id="KW-0862">Zinc</keyword>
<evidence type="ECO:0000313" key="13">
    <source>
        <dbReference type="Proteomes" id="UP000077202"/>
    </source>
</evidence>
<dbReference type="GO" id="GO:0070897">
    <property type="term" value="P:transcription preinitiation complex assembly"/>
    <property type="evidence" value="ECO:0007669"/>
    <property type="project" value="InterPro"/>
</dbReference>
<dbReference type="InterPro" id="IPR011665">
    <property type="entry name" value="BRF1_TBP-bd_dom"/>
</dbReference>
<feature type="compositionally biased region" description="Basic and acidic residues" evidence="10">
    <location>
        <begin position="773"/>
        <end position="785"/>
    </location>
</feature>
<keyword evidence="9" id="KW-0539">Nucleus</keyword>
<evidence type="ECO:0000256" key="10">
    <source>
        <dbReference type="SAM" id="MobiDB-lite"/>
    </source>
</evidence>
<dbReference type="Gene3D" id="1.10.472.170">
    <property type="match status" value="1"/>
</dbReference>
<comment type="similarity">
    <text evidence="2">Belongs to the TFIIB family.</text>
</comment>
<evidence type="ECO:0000259" key="11">
    <source>
        <dbReference type="SMART" id="SM00385"/>
    </source>
</evidence>
<evidence type="ECO:0000256" key="4">
    <source>
        <dbReference type="ARBA" id="ARBA00022771"/>
    </source>
</evidence>
<dbReference type="InterPro" id="IPR013763">
    <property type="entry name" value="Cyclin-like_dom"/>
</dbReference>
<feature type="compositionally biased region" description="Basic and acidic residues" evidence="10">
    <location>
        <begin position="823"/>
        <end position="833"/>
    </location>
</feature>
<feature type="domain" description="Cyclin-like" evidence="11">
    <location>
        <begin position="192"/>
        <end position="298"/>
    </location>
</feature>
<dbReference type="FunFam" id="1.10.472.10:FF:000066">
    <property type="entry name" value="Transcription factor IIIB subunit"/>
    <property type="match status" value="1"/>
</dbReference>
<dbReference type="SUPFAM" id="SSF47954">
    <property type="entry name" value="Cyclin-like"/>
    <property type="match status" value="2"/>
</dbReference>
<dbReference type="Pfam" id="PF07741">
    <property type="entry name" value="BRF1"/>
    <property type="match status" value="1"/>
</dbReference>
<keyword evidence="6" id="KW-0805">Transcription regulation</keyword>
<evidence type="ECO:0000256" key="5">
    <source>
        <dbReference type="ARBA" id="ARBA00022833"/>
    </source>
</evidence>
<dbReference type="SMART" id="SM00385">
    <property type="entry name" value="CYCLIN"/>
    <property type="match status" value="2"/>
</dbReference>
<evidence type="ECO:0000256" key="1">
    <source>
        <dbReference type="ARBA" id="ARBA00004123"/>
    </source>
</evidence>
<evidence type="ECO:0000313" key="12">
    <source>
        <dbReference type="EMBL" id="OAE23105.1"/>
    </source>
</evidence>
<dbReference type="AlphaFoldDB" id="A0A176VSP7"/>
<feature type="region of interest" description="Disordered" evidence="10">
    <location>
        <begin position="391"/>
        <end position="469"/>
    </location>
</feature>
<dbReference type="CDD" id="cd20554">
    <property type="entry name" value="CYCLIN_TFIIIB90_rpt2"/>
    <property type="match status" value="1"/>
</dbReference>
<dbReference type="EMBL" id="LVLJ01002937">
    <property type="protein sequence ID" value="OAE23105.1"/>
    <property type="molecule type" value="Genomic_DNA"/>
</dbReference>
<dbReference type="Gene3D" id="1.10.472.10">
    <property type="entry name" value="Cyclin-like"/>
    <property type="match status" value="1"/>
</dbReference>
<evidence type="ECO:0000256" key="9">
    <source>
        <dbReference type="ARBA" id="ARBA00023242"/>
    </source>
</evidence>
<comment type="subcellular location">
    <subcellularLocation>
        <location evidence="1">Nucleus</location>
    </subcellularLocation>
</comment>
<dbReference type="InterPro" id="IPR013150">
    <property type="entry name" value="TFIIB_cyclin"/>
</dbReference>
<dbReference type="InterPro" id="IPR036915">
    <property type="entry name" value="Cyclin-like_sf"/>
</dbReference>
<dbReference type="FunFam" id="1.10.472.10:FF:000007">
    <property type="entry name" value="Transcription factor IIIB 90 kDa subunit"/>
    <property type="match status" value="1"/>
</dbReference>
<dbReference type="GO" id="GO:0097550">
    <property type="term" value="C:transcription preinitiation complex"/>
    <property type="evidence" value="ECO:0007669"/>
    <property type="project" value="TreeGrafter"/>
</dbReference>
<dbReference type="InterPro" id="IPR000812">
    <property type="entry name" value="TFIIB"/>
</dbReference>
<dbReference type="PANTHER" id="PTHR11618:SF4">
    <property type="entry name" value="TRANSCRIPTION FACTOR IIIB 90 KDA SUBUNIT"/>
    <property type="match status" value="1"/>
</dbReference>
<proteinExistence type="inferred from homology"/>
<keyword evidence="4" id="KW-0863">Zinc-finger</keyword>
<evidence type="ECO:0000256" key="7">
    <source>
        <dbReference type="ARBA" id="ARBA00023159"/>
    </source>
</evidence>
<keyword evidence="8" id="KW-0804">Transcription</keyword>
<dbReference type="Proteomes" id="UP000077202">
    <property type="component" value="Unassembled WGS sequence"/>
</dbReference>
<organism evidence="12 13">
    <name type="scientific">Marchantia polymorpha subsp. ruderalis</name>
    <dbReference type="NCBI Taxonomy" id="1480154"/>
    <lineage>
        <taxon>Eukaryota</taxon>
        <taxon>Viridiplantae</taxon>
        <taxon>Streptophyta</taxon>
        <taxon>Embryophyta</taxon>
        <taxon>Marchantiophyta</taxon>
        <taxon>Marchantiopsida</taxon>
        <taxon>Marchantiidae</taxon>
        <taxon>Marchantiales</taxon>
        <taxon>Marchantiaceae</taxon>
        <taxon>Marchantia</taxon>
    </lineage>
</organism>
<reference evidence="12" key="1">
    <citation type="submission" date="2016-03" db="EMBL/GenBank/DDBJ databases">
        <title>Mechanisms controlling the formation of the plant cell surface in tip-growing cells are functionally conserved among land plants.</title>
        <authorList>
            <person name="Honkanen S."/>
            <person name="Jones V.A."/>
            <person name="Morieri G."/>
            <person name="Champion C."/>
            <person name="Hetherington A.J."/>
            <person name="Kelly S."/>
            <person name="Saint-Marcoux D."/>
            <person name="Proust H."/>
            <person name="Prescott H."/>
            <person name="Dolan L."/>
        </authorList>
    </citation>
    <scope>NUCLEOTIDE SEQUENCE [LARGE SCALE GENOMIC DNA]</scope>
    <source>
        <tissue evidence="12">Whole gametophyte</tissue>
    </source>
</reference>
<feature type="compositionally biased region" description="Polar residues" evidence="10">
    <location>
        <begin position="805"/>
        <end position="822"/>
    </location>
</feature>
<dbReference type="Pfam" id="PF00382">
    <property type="entry name" value="TFIIB"/>
    <property type="match status" value="2"/>
</dbReference>